<sequence length="177" mass="20474">MFLTDFFGYFSLSALNFWAFSMAFLFNLFVYSLGVKRETTLLISSFIMMVSYGVSDYSLTWISINELTYLDWALYDAITIALLLTTYKIIKKVTISFAYLITGLSINMCLLLAMHLDVFIFNNRDTWLLWDIYGFAVSIIDILMIVALIVDRDFLGLHRLKNKLFGLFKSSKPQPII</sequence>
<dbReference type="Proteomes" id="UP001374952">
    <property type="component" value="Unassembled WGS sequence"/>
</dbReference>
<comment type="caution">
    <text evidence="1">The sequence shown here is derived from an EMBL/GenBank/DDBJ whole genome shotgun (WGS) entry which is preliminary data.</text>
</comment>
<proteinExistence type="predicted"/>
<evidence type="ECO:0000313" key="2">
    <source>
        <dbReference type="Proteomes" id="UP001374952"/>
    </source>
</evidence>
<reference evidence="1" key="1">
    <citation type="submission" date="2024-02" db="EMBL/GenBank/DDBJ databases">
        <title>Bacteria isolated from the canopy kelp, Nereocystis luetkeana.</title>
        <authorList>
            <person name="Pfister C.A."/>
            <person name="Younker I.T."/>
            <person name="Light S.H."/>
        </authorList>
    </citation>
    <scope>NUCLEOTIDE SEQUENCE</scope>
    <source>
        <strain evidence="1">TN.2.01</strain>
    </source>
</reference>
<keyword evidence="2" id="KW-1185">Reference proteome</keyword>
<organism evidence="1 2">
    <name type="scientific">Pseudoalteromonas undina</name>
    <dbReference type="NCBI Taxonomy" id="43660"/>
    <lineage>
        <taxon>Bacteria</taxon>
        <taxon>Pseudomonadati</taxon>
        <taxon>Pseudomonadota</taxon>
        <taxon>Gammaproteobacteria</taxon>
        <taxon>Alteromonadales</taxon>
        <taxon>Pseudoalteromonadaceae</taxon>
        <taxon>Pseudoalteromonas</taxon>
    </lineage>
</organism>
<gene>
    <name evidence="1" type="ORF">V6250_12505</name>
</gene>
<protein>
    <submittedName>
        <fullName evidence="1">Uncharacterized protein</fullName>
    </submittedName>
</protein>
<name>A0ACC6R5M5_9GAMM</name>
<accession>A0ACC6R5M5</accession>
<dbReference type="EMBL" id="JBAKAX010000013">
    <property type="protein sequence ID" value="MEL0604990.1"/>
    <property type="molecule type" value="Genomic_DNA"/>
</dbReference>
<evidence type="ECO:0000313" key="1">
    <source>
        <dbReference type="EMBL" id="MEL0604990.1"/>
    </source>
</evidence>